<evidence type="ECO:0000313" key="2">
    <source>
        <dbReference type="Proteomes" id="UP000078343"/>
    </source>
</evidence>
<dbReference type="STRING" id="1367422.A0A178Z2T2"/>
<dbReference type="OrthoDB" id="4155294at2759"/>
<dbReference type="Proteomes" id="UP000078343">
    <property type="component" value="Unassembled WGS sequence"/>
</dbReference>
<gene>
    <name evidence="1" type="ORF">AYL99_11653</name>
</gene>
<comment type="caution">
    <text evidence="1">The sequence shown here is derived from an EMBL/GenBank/DDBJ whole genome shotgun (WGS) entry which is preliminary data.</text>
</comment>
<protein>
    <submittedName>
        <fullName evidence="1">Uncharacterized protein</fullName>
    </submittedName>
</protein>
<proteinExistence type="predicted"/>
<accession>A0A178Z2T2</accession>
<name>A0A178Z2T2_9EURO</name>
<keyword evidence="2" id="KW-1185">Reference proteome</keyword>
<evidence type="ECO:0000313" key="1">
    <source>
        <dbReference type="EMBL" id="OAP54118.1"/>
    </source>
</evidence>
<dbReference type="EMBL" id="LVYI01000015">
    <property type="protein sequence ID" value="OAP54118.1"/>
    <property type="molecule type" value="Genomic_DNA"/>
</dbReference>
<dbReference type="GeneID" id="30015821"/>
<dbReference type="AlphaFoldDB" id="A0A178Z2T2"/>
<reference evidence="1 2" key="1">
    <citation type="submission" date="2016-04" db="EMBL/GenBank/DDBJ databases">
        <title>Draft genome of Fonsecaea erecta CBS 125763.</title>
        <authorList>
            <person name="Weiss V.A."/>
            <person name="Vicente V.A."/>
            <person name="Raittz R.T."/>
            <person name="Moreno L.F."/>
            <person name="De Souza E.M."/>
            <person name="Pedrosa F.O."/>
            <person name="Steffens M.B."/>
            <person name="Faoro H."/>
            <person name="Tadra-Sfeir M.Z."/>
            <person name="Najafzadeh M.J."/>
            <person name="Felipe M.S."/>
            <person name="Teixeira M."/>
            <person name="Sun J."/>
            <person name="Xi L."/>
            <person name="Gomes R."/>
            <person name="De Azevedo C.M."/>
            <person name="Salgado C.G."/>
            <person name="Da Silva M.B."/>
            <person name="Nascimento M.F."/>
            <person name="Queiroz-Telles F."/>
            <person name="Attili D.S."/>
            <person name="Gorbushina A."/>
        </authorList>
    </citation>
    <scope>NUCLEOTIDE SEQUENCE [LARGE SCALE GENOMIC DNA]</scope>
    <source>
        <strain evidence="1 2">CBS 125763</strain>
    </source>
</reference>
<dbReference type="RefSeq" id="XP_018687485.1">
    <property type="nucleotide sequence ID" value="XM_018843158.1"/>
</dbReference>
<organism evidence="1 2">
    <name type="scientific">Fonsecaea erecta</name>
    <dbReference type="NCBI Taxonomy" id="1367422"/>
    <lineage>
        <taxon>Eukaryota</taxon>
        <taxon>Fungi</taxon>
        <taxon>Dikarya</taxon>
        <taxon>Ascomycota</taxon>
        <taxon>Pezizomycotina</taxon>
        <taxon>Eurotiomycetes</taxon>
        <taxon>Chaetothyriomycetidae</taxon>
        <taxon>Chaetothyriales</taxon>
        <taxon>Herpotrichiellaceae</taxon>
        <taxon>Fonsecaea</taxon>
    </lineage>
</organism>
<sequence length="550" mass="60938">MSSASTPQRKPIADLLLVSPISAGQLSVSPRKRKITPTAEATSPKKLAVITSLGAVSPFANSIPRTILPNPLRWPGHAELAHIDERSSLYEFTRNPLKMDTSGQEFTPNPLKMNTSGQEFTPNPLKMDTPEQDLQQSPPLARHLIFSFDLRNDKSGWADPKKMPLLRSVVPGTTGISCDGWFIYLLVRTLPPKPWPLTIAGLPLYFHTPTTLGQGPLPQGKLVTRKNGYLAEDQDYRNMKNWEPLFKVIQKHFEENINISITEVIYLGNVVYIVLEHRQTDMTKVPWLIGKATCVYLYDDEMGRPSKLHARRQHDLTQGNPDISMYDTLQPGLRVTSNYLPDSSDAYLETTTGVLLKDSVGNEFMTVAAHGFPSEAGTTVFHVSPGETGRVIGELIMEITHTDIALVKLAATEKFSNVTFQNDQMPESTQLRRLCPTEHYGQLSPICLDSPDSGFLDGYFMAPAFAKMSADDGSPTQHWAYTTWSYMGEDAAAKLPEGMCGSAMWDANGNVLGFFRYAAVEGAMKNWRAGIAADELINRGYTLADTPDVK</sequence>